<dbReference type="EMBL" id="LJYW01000001">
    <property type="protein sequence ID" value="KPL51357.1"/>
    <property type="molecule type" value="Genomic_DNA"/>
</dbReference>
<protein>
    <submittedName>
        <fullName evidence="1">Uncharacterized protein</fullName>
    </submittedName>
</protein>
<evidence type="ECO:0000313" key="2">
    <source>
        <dbReference type="Proteomes" id="UP000048984"/>
    </source>
</evidence>
<dbReference type="RefSeq" id="WP_054357520.1">
    <property type="nucleotide sequence ID" value="NZ_LJYW01000001.1"/>
</dbReference>
<comment type="caution">
    <text evidence="1">The sequence shown here is derived from an EMBL/GenBank/DDBJ whole genome shotgun (WGS) entry which is preliminary data.</text>
</comment>
<sequence>MQSQDAANVAATFVSFIARRRDGSAVQLIGSGPAVQAEANARLRPRLVAVFDRLELITARGWTGWMIDGSGSRWDLAERTVEADHAAVLLIRAAEHRAQLGVAGAEIVVVDAEGEEAAA</sequence>
<name>A0A0P6VJS9_9HYPH</name>
<evidence type="ECO:0000313" key="1">
    <source>
        <dbReference type="EMBL" id="KPL51357.1"/>
    </source>
</evidence>
<gene>
    <name evidence="1" type="ORF">ABB55_03220</name>
</gene>
<organism evidence="1 2">
    <name type="scientific">Prosthecodimorpha hirschii</name>
    <dbReference type="NCBI Taxonomy" id="665126"/>
    <lineage>
        <taxon>Bacteria</taxon>
        <taxon>Pseudomonadati</taxon>
        <taxon>Pseudomonadota</taxon>
        <taxon>Alphaproteobacteria</taxon>
        <taxon>Hyphomicrobiales</taxon>
        <taxon>Ancalomicrobiaceae</taxon>
        <taxon>Prosthecodimorpha</taxon>
    </lineage>
</organism>
<reference evidence="1 2" key="2">
    <citation type="submission" date="2015-10" db="EMBL/GenBank/DDBJ databases">
        <title>Draft Genome Sequence of Prosthecomicrobium hirschii ATCC 27832.</title>
        <authorList>
            <person name="Daniel J."/>
            <person name="Givan S.A."/>
            <person name="Brun Y.V."/>
            <person name="Brown P.J."/>
        </authorList>
    </citation>
    <scope>NUCLEOTIDE SEQUENCE [LARGE SCALE GENOMIC DNA]</scope>
    <source>
        <strain evidence="1 2">16</strain>
    </source>
</reference>
<dbReference type="Proteomes" id="UP000048984">
    <property type="component" value="Unassembled WGS sequence"/>
</dbReference>
<dbReference type="AlphaFoldDB" id="A0A0P6VJS9"/>
<keyword evidence="2" id="KW-1185">Reference proteome</keyword>
<dbReference type="STRING" id="665126.ABB55_03220"/>
<accession>A0A0P6VJS9</accession>
<proteinExistence type="predicted"/>
<reference evidence="1 2" key="1">
    <citation type="submission" date="2015-09" db="EMBL/GenBank/DDBJ databases">
        <authorList>
            <person name="Jackson K.R."/>
            <person name="Lunt B.L."/>
            <person name="Fisher J.N.B."/>
            <person name="Gardner A.V."/>
            <person name="Bailey M.E."/>
            <person name="Deus L.M."/>
            <person name="Earl A.S."/>
            <person name="Gibby P.D."/>
            <person name="Hartmann K.A."/>
            <person name="Liu J.E."/>
            <person name="Manci A.M."/>
            <person name="Nielsen D.A."/>
            <person name="Solomon M.B."/>
            <person name="Breakwell D.P."/>
            <person name="Burnett S.H."/>
            <person name="Grose J.H."/>
        </authorList>
    </citation>
    <scope>NUCLEOTIDE SEQUENCE [LARGE SCALE GENOMIC DNA]</scope>
    <source>
        <strain evidence="1 2">16</strain>
    </source>
</reference>